<proteinExistence type="predicted"/>
<reference evidence="2" key="1">
    <citation type="submission" date="2014-11" db="EMBL/GenBank/DDBJ databases">
        <authorList>
            <person name="Amaro Gonzalez C."/>
        </authorList>
    </citation>
    <scope>NUCLEOTIDE SEQUENCE</scope>
</reference>
<sequence>MPLQKQGLAKTYKPTICLYTILIPYVYIVHFLISSDPHKDIFLLDLALYLICNQNNYM</sequence>
<evidence type="ECO:0000256" key="1">
    <source>
        <dbReference type="SAM" id="Phobius"/>
    </source>
</evidence>
<organism evidence="2">
    <name type="scientific">Anguilla anguilla</name>
    <name type="common">European freshwater eel</name>
    <name type="synonym">Muraena anguilla</name>
    <dbReference type="NCBI Taxonomy" id="7936"/>
    <lineage>
        <taxon>Eukaryota</taxon>
        <taxon>Metazoa</taxon>
        <taxon>Chordata</taxon>
        <taxon>Craniata</taxon>
        <taxon>Vertebrata</taxon>
        <taxon>Euteleostomi</taxon>
        <taxon>Actinopterygii</taxon>
        <taxon>Neopterygii</taxon>
        <taxon>Teleostei</taxon>
        <taxon>Anguilliformes</taxon>
        <taxon>Anguillidae</taxon>
        <taxon>Anguilla</taxon>
    </lineage>
</organism>
<keyword evidence="1" id="KW-0812">Transmembrane</keyword>
<keyword evidence="1" id="KW-0472">Membrane</keyword>
<evidence type="ECO:0000313" key="2">
    <source>
        <dbReference type="EMBL" id="JAH73131.1"/>
    </source>
</evidence>
<accession>A0A0E9V547</accession>
<reference evidence="2" key="2">
    <citation type="journal article" date="2015" name="Fish Shellfish Immunol.">
        <title>Early steps in the European eel (Anguilla anguilla)-Vibrio vulnificus interaction in the gills: Role of the RtxA13 toxin.</title>
        <authorList>
            <person name="Callol A."/>
            <person name="Pajuelo D."/>
            <person name="Ebbesson L."/>
            <person name="Teles M."/>
            <person name="MacKenzie S."/>
            <person name="Amaro C."/>
        </authorList>
    </citation>
    <scope>NUCLEOTIDE SEQUENCE</scope>
</reference>
<dbReference type="EMBL" id="GBXM01035446">
    <property type="protein sequence ID" value="JAH73131.1"/>
    <property type="molecule type" value="Transcribed_RNA"/>
</dbReference>
<name>A0A0E9V547_ANGAN</name>
<keyword evidence="1" id="KW-1133">Transmembrane helix</keyword>
<protein>
    <submittedName>
        <fullName evidence="2">Uncharacterized protein</fullName>
    </submittedName>
</protein>
<dbReference type="AlphaFoldDB" id="A0A0E9V547"/>
<feature type="transmembrane region" description="Helical" evidence="1">
    <location>
        <begin position="12"/>
        <end position="33"/>
    </location>
</feature>